<gene>
    <name evidence="2" type="ORF">FJK96_18005</name>
</gene>
<dbReference type="InterPro" id="IPR055994">
    <property type="entry name" value="DUF7572"/>
</dbReference>
<dbReference type="Pfam" id="PF24457">
    <property type="entry name" value="DUF7572"/>
    <property type="match status" value="1"/>
</dbReference>
<accession>A0AB73U5P6</accession>
<organism evidence="2 3">
    <name type="scientific">Mycobacteroides chelonae</name>
    <name type="common">Mycobacterium chelonae</name>
    <dbReference type="NCBI Taxonomy" id="1774"/>
    <lineage>
        <taxon>Bacteria</taxon>
        <taxon>Bacillati</taxon>
        <taxon>Actinomycetota</taxon>
        <taxon>Actinomycetes</taxon>
        <taxon>Mycobacteriales</taxon>
        <taxon>Mycobacteriaceae</taxon>
        <taxon>Mycobacteroides</taxon>
    </lineage>
</organism>
<dbReference type="Proteomes" id="UP000317728">
    <property type="component" value="Chromosome"/>
</dbReference>
<evidence type="ECO:0000313" key="2">
    <source>
        <dbReference type="EMBL" id="QDF71859.1"/>
    </source>
</evidence>
<reference evidence="2 3" key="1">
    <citation type="submission" date="2019-06" db="EMBL/GenBank/DDBJ databases">
        <title>Whole geneome sequnce of Mycobacteroides chelonae M77 isolated from bovine milk from Meghalaya, India.</title>
        <authorList>
            <person name="Vise E."/>
            <person name="Das S."/>
            <person name="Garg A."/>
            <person name="Ghatak S."/>
            <person name="Shakuntala I."/>
            <person name="Milton A.A.P."/>
            <person name="Karam A."/>
            <person name="Sanjukta R."/>
            <person name="Puro K."/>
            <person name="Sen A."/>
        </authorList>
    </citation>
    <scope>NUCLEOTIDE SEQUENCE [LARGE SCALE GENOMIC DNA]</scope>
    <source>
        <strain evidence="2 3">M77</strain>
    </source>
</reference>
<feature type="domain" description="DUF7572" evidence="1">
    <location>
        <begin position="3"/>
        <end position="93"/>
    </location>
</feature>
<protein>
    <recommendedName>
        <fullName evidence="1">DUF7572 domain-containing protein</fullName>
    </recommendedName>
</protein>
<dbReference type="EMBL" id="CP041150">
    <property type="protein sequence ID" value="QDF71859.1"/>
    <property type="molecule type" value="Genomic_DNA"/>
</dbReference>
<dbReference type="RefSeq" id="WP_075908187.1">
    <property type="nucleotide sequence ID" value="NZ_CP041150.1"/>
</dbReference>
<dbReference type="AlphaFoldDB" id="A0AB73U5P6"/>
<sequence>MTKAVELQTDLSTWPQGCKHYRLSDGSYVVIDIDTPEERHDRHVDEITRGAAYVYTARPTVVIAVDENACAKSLDRLYEFPPGTTHAEALEQIEGR</sequence>
<proteinExistence type="predicted"/>
<evidence type="ECO:0000313" key="3">
    <source>
        <dbReference type="Proteomes" id="UP000317728"/>
    </source>
</evidence>
<name>A0AB73U5P6_MYCCH</name>
<evidence type="ECO:0000259" key="1">
    <source>
        <dbReference type="Pfam" id="PF24457"/>
    </source>
</evidence>